<evidence type="ECO:0000313" key="9">
    <source>
        <dbReference type="EMBL" id="KAG8039686.1"/>
    </source>
</evidence>
<evidence type="ECO:0000256" key="4">
    <source>
        <dbReference type="ARBA" id="ARBA00022692"/>
    </source>
</evidence>
<dbReference type="InterPro" id="IPR002159">
    <property type="entry name" value="CD36_fam"/>
</dbReference>
<comment type="subcellular location">
    <subcellularLocation>
        <location evidence="1">Cell membrane</location>
    </subcellularLocation>
</comment>
<keyword evidence="7" id="KW-0325">Glycoprotein</keyword>
<evidence type="ECO:0000256" key="2">
    <source>
        <dbReference type="ARBA" id="ARBA00010532"/>
    </source>
</evidence>
<evidence type="ECO:0000256" key="3">
    <source>
        <dbReference type="ARBA" id="ARBA00022475"/>
    </source>
</evidence>
<dbReference type="GO" id="GO:0005044">
    <property type="term" value="F:scavenger receptor activity"/>
    <property type="evidence" value="ECO:0007669"/>
    <property type="project" value="TreeGrafter"/>
</dbReference>
<organism evidence="9 10">
    <name type="scientific">Cotesia typhae</name>
    <dbReference type="NCBI Taxonomy" id="2053667"/>
    <lineage>
        <taxon>Eukaryota</taxon>
        <taxon>Metazoa</taxon>
        <taxon>Ecdysozoa</taxon>
        <taxon>Arthropoda</taxon>
        <taxon>Hexapoda</taxon>
        <taxon>Insecta</taxon>
        <taxon>Pterygota</taxon>
        <taxon>Neoptera</taxon>
        <taxon>Endopterygota</taxon>
        <taxon>Hymenoptera</taxon>
        <taxon>Apocrita</taxon>
        <taxon>Ichneumonoidea</taxon>
        <taxon>Braconidae</taxon>
        <taxon>Microgastrinae</taxon>
        <taxon>Cotesia</taxon>
    </lineage>
</organism>
<reference evidence="9" key="2">
    <citation type="submission" date="2021-04" db="EMBL/GenBank/DDBJ databases">
        <title>Genome-wide patterns of bracovirus chromosomal integration into multiple host tissues during parasitism.</title>
        <authorList>
            <person name="Chebbi M.A.C."/>
        </authorList>
    </citation>
    <scope>NUCLEOTIDE SEQUENCE</scope>
    <source>
        <tissue evidence="9">Whole body</tissue>
    </source>
</reference>
<keyword evidence="4 8" id="KW-0812">Transmembrane</keyword>
<name>A0A8J5QUT1_9HYME</name>
<evidence type="ECO:0000256" key="6">
    <source>
        <dbReference type="ARBA" id="ARBA00023136"/>
    </source>
</evidence>
<evidence type="ECO:0000256" key="7">
    <source>
        <dbReference type="ARBA" id="ARBA00023180"/>
    </source>
</evidence>
<gene>
    <name evidence="9" type="ORF">G9C98_000415</name>
</gene>
<keyword evidence="5 8" id="KW-1133">Transmembrane helix</keyword>
<evidence type="ECO:0000256" key="8">
    <source>
        <dbReference type="SAM" id="Phobius"/>
    </source>
</evidence>
<dbReference type="EMBL" id="JAAOIC020000032">
    <property type="protein sequence ID" value="KAG8039686.1"/>
    <property type="molecule type" value="Genomic_DNA"/>
</dbReference>
<proteinExistence type="inferred from homology"/>
<accession>A0A8J5QUT1</accession>
<evidence type="ECO:0008006" key="11">
    <source>
        <dbReference type="Google" id="ProtNLM"/>
    </source>
</evidence>
<evidence type="ECO:0000313" key="10">
    <source>
        <dbReference type="Proteomes" id="UP000729913"/>
    </source>
</evidence>
<evidence type="ECO:0000256" key="1">
    <source>
        <dbReference type="ARBA" id="ARBA00004236"/>
    </source>
</evidence>
<feature type="transmembrane region" description="Helical" evidence="8">
    <location>
        <begin position="72"/>
        <end position="93"/>
    </location>
</feature>
<keyword evidence="3" id="KW-1003">Cell membrane</keyword>
<dbReference type="OrthoDB" id="18585at2759"/>
<evidence type="ECO:0000256" key="5">
    <source>
        <dbReference type="ARBA" id="ARBA00022989"/>
    </source>
</evidence>
<sequence length="601" mass="69231">MKDLMSIWSRLAGRRYTSVHVNANHQASSQNPEDSSDSDPSSLQTKSAIVVNKFFNNTLPVRSNSRRRWPRSIFTLMSLGLLGLTFGLLIFVIQPYELLFKLKVTFSNNGEIFELWRKPPVDLYLKVYLFNVTNHDRYMSGVDSKLRFQEVGPYVYKENLEHSNITFNDNGTVSAIPKHPLTYVTELSGGTENDILYLPNIALLSIANVMRDASIITTWPLNALIKQTDSRPLVQMTAHEFMFGYKSSLVTLGNTFLPSWIKFEKLGLIDRMYDFDGDFETVYTGENDVRKTGLIDKYRGDVNLPQWTGKCANVNGASDGAKFPSYIEPNDTLLFYRKSLCRRAKMVRTGEKDVKGLHTYKYKFMENELDNGAKNPDNKCFCREGRCLQEGLIDVTDCYYGFPIALSYPHFYESDPSLLEKVEGLEPKKDIHESYFYIQPKSGLPVDLAFRFQINMALQDISSISNVEGFSNLVLPLLWFEIGMYELPESMNNRFILYLNVLPVVQDVAIYLLFLGGIIFLVWSIVYIIKIMLYRPRGSPARPGQWFESDLQRKRLNFFNEKRNSFRAKPMDTYYNSLLEPKEEMTPMTAMVNTEFKEDLV</sequence>
<dbReference type="PANTHER" id="PTHR11923:SF67">
    <property type="entry name" value="RE68569P"/>
    <property type="match status" value="1"/>
</dbReference>
<dbReference type="Pfam" id="PF01130">
    <property type="entry name" value="CD36"/>
    <property type="match status" value="1"/>
</dbReference>
<protein>
    <recommendedName>
        <fullName evidence="11">Scavenger receptor class B member 1</fullName>
    </recommendedName>
</protein>
<comment type="caution">
    <text evidence="9">The sequence shown here is derived from an EMBL/GenBank/DDBJ whole genome shotgun (WGS) entry which is preliminary data.</text>
</comment>
<keyword evidence="10" id="KW-1185">Reference proteome</keyword>
<reference evidence="9" key="1">
    <citation type="submission" date="2020-03" db="EMBL/GenBank/DDBJ databases">
        <authorList>
            <person name="Chebbi M.A."/>
            <person name="Drezen J.M."/>
        </authorList>
    </citation>
    <scope>NUCLEOTIDE SEQUENCE</scope>
    <source>
        <tissue evidence="9">Whole body</tissue>
    </source>
</reference>
<comment type="similarity">
    <text evidence="2">Belongs to the CD36 family.</text>
</comment>
<dbReference type="GO" id="GO:0005886">
    <property type="term" value="C:plasma membrane"/>
    <property type="evidence" value="ECO:0007669"/>
    <property type="project" value="UniProtKB-SubCell"/>
</dbReference>
<feature type="transmembrane region" description="Helical" evidence="8">
    <location>
        <begin position="508"/>
        <end position="529"/>
    </location>
</feature>
<dbReference type="PANTHER" id="PTHR11923">
    <property type="entry name" value="SCAVENGER RECEPTOR CLASS B TYPE-1 SR-B1"/>
    <property type="match status" value="1"/>
</dbReference>
<dbReference type="AlphaFoldDB" id="A0A8J5QUT1"/>
<keyword evidence="6 8" id="KW-0472">Membrane</keyword>
<dbReference type="Proteomes" id="UP000729913">
    <property type="component" value="Unassembled WGS sequence"/>
</dbReference>
<dbReference type="GO" id="GO:0005737">
    <property type="term" value="C:cytoplasm"/>
    <property type="evidence" value="ECO:0007669"/>
    <property type="project" value="TreeGrafter"/>
</dbReference>